<feature type="domain" description="Glycosyltransferase 2-like" evidence="4">
    <location>
        <begin position="16"/>
        <end position="145"/>
    </location>
</feature>
<name>A0A936NFY7_9ACTN</name>
<dbReference type="InterPro" id="IPR029044">
    <property type="entry name" value="Nucleotide-diphossugar_trans"/>
</dbReference>
<dbReference type="InterPro" id="IPR001173">
    <property type="entry name" value="Glyco_trans_2-like"/>
</dbReference>
<dbReference type="Gene3D" id="3.90.550.10">
    <property type="entry name" value="Spore Coat Polysaccharide Biosynthesis Protein SpsA, Chain A"/>
    <property type="match status" value="1"/>
</dbReference>
<evidence type="ECO:0000256" key="2">
    <source>
        <dbReference type="ARBA" id="ARBA00022676"/>
    </source>
</evidence>
<gene>
    <name evidence="5" type="ORF">IPN02_15790</name>
</gene>
<protein>
    <submittedName>
        <fullName evidence="5">Glycosyltransferase</fullName>
    </submittedName>
</protein>
<evidence type="ECO:0000259" key="4">
    <source>
        <dbReference type="Pfam" id="PF00535"/>
    </source>
</evidence>
<evidence type="ECO:0000313" key="5">
    <source>
        <dbReference type="EMBL" id="MBK9298266.1"/>
    </source>
</evidence>
<organism evidence="5 6">
    <name type="scientific">Candidatus Neomicrothrix subdominans</name>
    <dbReference type="NCBI Taxonomy" id="2954438"/>
    <lineage>
        <taxon>Bacteria</taxon>
        <taxon>Bacillati</taxon>
        <taxon>Actinomycetota</taxon>
        <taxon>Acidimicrobiia</taxon>
        <taxon>Acidimicrobiales</taxon>
        <taxon>Microthrixaceae</taxon>
        <taxon>Candidatus Neomicrothrix</taxon>
    </lineage>
</organism>
<sequence>MTDGAHPPTGPAPLVSVLLPVHNGGAFLAEALDSVLSQTLGDLEVIAVENGSTDGSLSVLRDRATHDDRLRVIDAGPVGLVAALNLAIGTARGRYLARMDADDIADPRRFDHQVHYLRTHRDIAVIGTAHDYIDSSGVTVGSRRFATGPDLVAASFYFGNPIAHPTVMIDRRRTGELTYPSEWPDAEDLALWLAISRSGAKVDNLGELLMHYRVHQDSVTAQPDAAVGSSDIDAVVAASRWPPRPCRWAVTRTFNVKGRRISIGSFLLGVIALNALNLVHREVKVWALLSRSTLAIAAGLPRPSRR</sequence>
<dbReference type="PANTHER" id="PTHR43685:SF5">
    <property type="entry name" value="GLYCOSYLTRANSFERASE EPSE-RELATED"/>
    <property type="match status" value="1"/>
</dbReference>
<dbReference type="SUPFAM" id="SSF53448">
    <property type="entry name" value="Nucleotide-diphospho-sugar transferases"/>
    <property type="match status" value="1"/>
</dbReference>
<dbReference type="Proteomes" id="UP000727993">
    <property type="component" value="Unassembled WGS sequence"/>
</dbReference>
<dbReference type="EMBL" id="JADJZA010000008">
    <property type="protein sequence ID" value="MBK9298266.1"/>
    <property type="molecule type" value="Genomic_DNA"/>
</dbReference>
<keyword evidence="3" id="KW-0808">Transferase</keyword>
<evidence type="ECO:0000256" key="3">
    <source>
        <dbReference type="ARBA" id="ARBA00022679"/>
    </source>
</evidence>
<comment type="caution">
    <text evidence="5">The sequence shown here is derived from an EMBL/GenBank/DDBJ whole genome shotgun (WGS) entry which is preliminary data.</text>
</comment>
<dbReference type="InterPro" id="IPR050834">
    <property type="entry name" value="Glycosyltransf_2"/>
</dbReference>
<accession>A0A936NFY7</accession>
<proteinExistence type="inferred from homology"/>
<dbReference type="AlphaFoldDB" id="A0A936NFY7"/>
<dbReference type="GO" id="GO:0016757">
    <property type="term" value="F:glycosyltransferase activity"/>
    <property type="evidence" value="ECO:0007669"/>
    <property type="project" value="UniProtKB-KW"/>
</dbReference>
<keyword evidence="2" id="KW-0328">Glycosyltransferase</keyword>
<dbReference type="PANTHER" id="PTHR43685">
    <property type="entry name" value="GLYCOSYLTRANSFERASE"/>
    <property type="match status" value="1"/>
</dbReference>
<reference evidence="5 6" key="1">
    <citation type="submission" date="2020-10" db="EMBL/GenBank/DDBJ databases">
        <title>Connecting structure to function with the recovery of over 1000 high-quality activated sludge metagenome-assembled genomes encoding full-length rRNA genes using long-read sequencing.</title>
        <authorList>
            <person name="Singleton C.M."/>
            <person name="Petriglieri F."/>
            <person name="Kristensen J.M."/>
            <person name="Kirkegaard R.H."/>
            <person name="Michaelsen T.Y."/>
            <person name="Andersen M.H."/>
            <person name="Karst S.M."/>
            <person name="Dueholm M.S."/>
            <person name="Nielsen P.H."/>
            <person name="Albertsen M."/>
        </authorList>
    </citation>
    <scope>NUCLEOTIDE SEQUENCE [LARGE SCALE GENOMIC DNA]</scope>
    <source>
        <strain evidence="5">Lyne_18-Q3-R50-59_MAXAC.006</strain>
    </source>
</reference>
<evidence type="ECO:0000256" key="1">
    <source>
        <dbReference type="ARBA" id="ARBA00006739"/>
    </source>
</evidence>
<dbReference type="Pfam" id="PF00535">
    <property type="entry name" value="Glycos_transf_2"/>
    <property type="match status" value="1"/>
</dbReference>
<comment type="similarity">
    <text evidence="1">Belongs to the glycosyltransferase 2 family.</text>
</comment>
<evidence type="ECO:0000313" key="6">
    <source>
        <dbReference type="Proteomes" id="UP000727993"/>
    </source>
</evidence>